<gene>
    <name evidence="3" type="ORF">IE37_00367</name>
</gene>
<comment type="caution">
    <text evidence="3">The sequence shown here is derived from an EMBL/GenBank/DDBJ whole genome shotgun (WGS) entry which is preliminary data.</text>
</comment>
<evidence type="ECO:0000313" key="3">
    <source>
        <dbReference type="EMBL" id="PWJ15467.1"/>
    </source>
</evidence>
<evidence type="ECO:0000259" key="2">
    <source>
        <dbReference type="SMART" id="SM00460"/>
    </source>
</evidence>
<sequence>MKETNKKPFSLKSFMLRTLTDPVLWYTVLIMTSLMYHFRNRDKDDNLGYILALGCGAVTLVVGWLLFRLFDFIQKHHIIGSAAYLAAVGAFAIAVKVTLLLGQKDYPITWMLWFLTPQDSVDYNFWFAITFFLLFLIFMTSVIYYFTRVRYRIFMNFLIFIIPFVIYGKEYEKMPTLMIILLAVGYILLMVYYRQLKNSDDTIFVERRRSWKTISAYAVIFAAVAALFPKPYIEADRTTLETLISADALTDKLVNMLNMFRSSTGGQRFRTKVRDVVVFEVRSDDDFHLKMATFSTYDYDEDTWNVGDLDLYYDQRTEELPLDIGSPMGLADAFLHAAEVDETYAEKYDLKKYLDSGLKAPEVKKATFYTVIGAGGLGYNNDTAPVPQNAVRLTRCSKKGELATLTGGTVVAVKSEFSNSDSFTFEYVPDDFFNTPVNKEFVEHLEKYDYKELLEDTENALMFEKYSDEEDIKLAYDSFATDYRYYDDYLSDLLDYGDNERIKQLADELTKDAESDYDKARILESYFYNNDYNYDLEYVKAKGENAEDFIFETKTGVCYEYATSMVLLARAAGIPARYCEGYSMTQRERGYWNPSADHVVTTKDAHGFPQLYIRGYGWMDFEPTVTDPVLTKNNDVSATNMLARAGLIILAGALLVLFALFLYPRLSHKLFVRSAQKKAPADVVKSIMLRICRLYDIEDVNTSAEAAGLVRERSGADICETALLFDRAAYGGEALSESEKYTALGEYIAAYTALRQSKKRRGITNRQIS</sequence>
<feature type="transmembrane region" description="Helical" evidence="1">
    <location>
        <begin position="21"/>
        <end position="38"/>
    </location>
</feature>
<dbReference type="GO" id="GO:0006508">
    <property type="term" value="P:proteolysis"/>
    <property type="evidence" value="ECO:0007669"/>
    <property type="project" value="UniProtKB-KW"/>
</dbReference>
<dbReference type="InterPro" id="IPR052901">
    <property type="entry name" value="Bact_TGase-like"/>
</dbReference>
<proteinExistence type="predicted"/>
<keyword evidence="1" id="KW-1133">Transmembrane helix</keyword>
<feature type="transmembrane region" description="Helical" evidence="1">
    <location>
        <begin position="641"/>
        <end position="663"/>
    </location>
</feature>
<feature type="transmembrane region" description="Helical" evidence="1">
    <location>
        <begin position="174"/>
        <end position="193"/>
    </location>
</feature>
<dbReference type="PANTHER" id="PTHR42736:SF1">
    <property type="entry name" value="PROTEIN-GLUTAMINE GAMMA-GLUTAMYLTRANSFERASE"/>
    <property type="match status" value="1"/>
</dbReference>
<dbReference type="Gene3D" id="3.10.620.30">
    <property type="match status" value="1"/>
</dbReference>
<accession>A0A315YSU6</accession>
<dbReference type="Pfam" id="PF01841">
    <property type="entry name" value="Transglut_core"/>
    <property type="match status" value="1"/>
</dbReference>
<dbReference type="InterPro" id="IPR038765">
    <property type="entry name" value="Papain-like_cys_pep_sf"/>
</dbReference>
<feature type="domain" description="Transglutaminase-like" evidence="2">
    <location>
        <begin position="550"/>
        <end position="625"/>
    </location>
</feature>
<dbReference type="PANTHER" id="PTHR42736">
    <property type="entry name" value="PROTEIN-GLUTAMINE GAMMA-GLUTAMYLTRANSFERASE"/>
    <property type="match status" value="1"/>
</dbReference>
<dbReference type="GO" id="GO:0008233">
    <property type="term" value="F:peptidase activity"/>
    <property type="evidence" value="ECO:0007669"/>
    <property type="project" value="UniProtKB-KW"/>
</dbReference>
<dbReference type="EMBL" id="QGDI01000001">
    <property type="protein sequence ID" value="PWJ15467.1"/>
    <property type="molecule type" value="Genomic_DNA"/>
</dbReference>
<dbReference type="RefSeq" id="WP_109725259.1">
    <property type="nucleotide sequence ID" value="NZ_QGDI01000001.1"/>
</dbReference>
<feature type="transmembrane region" description="Helical" evidence="1">
    <location>
        <begin position="153"/>
        <end position="168"/>
    </location>
</feature>
<dbReference type="SUPFAM" id="SSF54001">
    <property type="entry name" value="Cysteine proteinases"/>
    <property type="match status" value="1"/>
</dbReference>
<name>A0A315YSU6_RUMFL</name>
<dbReference type="OrthoDB" id="9804872at2"/>
<keyword evidence="1" id="KW-0472">Membrane</keyword>
<dbReference type="SMART" id="SM00460">
    <property type="entry name" value="TGc"/>
    <property type="match status" value="1"/>
</dbReference>
<organism evidence="3 4">
    <name type="scientific">Ruminococcus flavefaciens</name>
    <dbReference type="NCBI Taxonomy" id="1265"/>
    <lineage>
        <taxon>Bacteria</taxon>
        <taxon>Bacillati</taxon>
        <taxon>Bacillota</taxon>
        <taxon>Clostridia</taxon>
        <taxon>Eubacteriales</taxon>
        <taxon>Oscillospiraceae</taxon>
        <taxon>Ruminococcus</taxon>
    </lineage>
</organism>
<dbReference type="InterPro" id="IPR002931">
    <property type="entry name" value="Transglutaminase-like"/>
</dbReference>
<feature type="transmembrane region" description="Helical" evidence="1">
    <location>
        <begin position="214"/>
        <end position="233"/>
    </location>
</feature>
<protein>
    <submittedName>
        <fullName evidence="3">Transglutaminase-like putative cysteine protease</fullName>
    </submittedName>
</protein>
<dbReference type="AlphaFoldDB" id="A0A315YSU6"/>
<keyword evidence="3" id="KW-0645">Protease</keyword>
<feature type="transmembrane region" description="Helical" evidence="1">
    <location>
        <begin position="123"/>
        <end position="146"/>
    </location>
</feature>
<dbReference type="Proteomes" id="UP000245720">
    <property type="component" value="Unassembled WGS sequence"/>
</dbReference>
<keyword evidence="1" id="KW-0812">Transmembrane</keyword>
<evidence type="ECO:0000256" key="1">
    <source>
        <dbReference type="SAM" id="Phobius"/>
    </source>
</evidence>
<keyword evidence="3" id="KW-0378">Hydrolase</keyword>
<feature type="transmembrane region" description="Helical" evidence="1">
    <location>
        <begin position="82"/>
        <end position="103"/>
    </location>
</feature>
<evidence type="ECO:0000313" key="4">
    <source>
        <dbReference type="Proteomes" id="UP000245720"/>
    </source>
</evidence>
<feature type="transmembrane region" description="Helical" evidence="1">
    <location>
        <begin position="50"/>
        <end position="70"/>
    </location>
</feature>
<reference evidence="3 4" key="1">
    <citation type="submission" date="2018-05" db="EMBL/GenBank/DDBJ databases">
        <title>The Hungate 1000. A catalogue of reference genomes from the rumen microbiome.</title>
        <authorList>
            <person name="Kelly W."/>
        </authorList>
    </citation>
    <scope>NUCLEOTIDE SEQUENCE [LARGE SCALE GENOMIC DNA]</scope>
    <source>
        <strain evidence="3 4">SAb67</strain>
    </source>
</reference>